<reference evidence="1 2" key="1">
    <citation type="journal article" date="2017" name="Int. J. Parasitol.">
        <title>The genome of the protozoan parasite Cystoisospora suis and a reverse vaccinology approach to identify vaccine candidates.</title>
        <authorList>
            <person name="Palmieri N."/>
            <person name="Shrestha A."/>
            <person name="Ruttkowski B."/>
            <person name="Beck T."/>
            <person name="Vogl C."/>
            <person name="Tomley F."/>
            <person name="Blake D.P."/>
            <person name="Joachim A."/>
        </authorList>
    </citation>
    <scope>NUCLEOTIDE SEQUENCE [LARGE SCALE GENOMIC DNA]</scope>
    <source>
        <strain evidence="1 2">Wien I</strain>
    </source>
</reference>
<dbReference type="Proteomes" id="UP000221165">
    <property type="component" value="Unassembled WGS sequence"/>
</dbReference>
<comment type="caution">
    <text evidence="1">The sequence shown here is derived from an EMBL/GenBank/DDBJ whole genome shotgun (WGS) entry which is preliminary data.</text>
</comment>
<organism evidence="1 2">
    <name type="scientific">Cystoisospora suis</name>
    <dbReference type="NCBI Taxonomy" id="483139"/>
    <lineage>
        <taxon>Eukaryota</taxon>
        <taxon>Sar</taxon>
        <taxon>Alveolata</taxon>
        <taxon>Apicomplexa</taxon>
        <taxon>Conoidasida</taxon>
        <taxon>Coccidia</taxon>
        <taxon>Eucoccidiorida</taxon>
        <taxon>Eimeriorina</taxon>
        <taxon>Sarcocystidae</taxon>
        <taxon>Cystoisospora</taxon>
    </lineage>
</organism>
<dbReference type="VEuPathDB" id="ToxoDB:CSUI_008287"/>
<evidence type="ECO:0000313" key="1">
    <source>
        <dbReference type="EMBL" id="PHJ17889.1"/>
    </source>
</evidence>
<dbReference type="AlphaFoldDB" id="A0A2C6KL84"/>
<evidence type="ECO:0000313" key="2">
    <source>
        <dbReference type="Proteomes" id="UP000221165"/>
    </source>
</evidence>
<sequence length="40" mass="4487">MYFFLAFMAASSPLHRSFSLSRLAVSLPVSLPVSCVFFFI</sequence>
<protein>
    <submittedName>
        <fullName evidence="1">Uncharacterized protein</fullName>
    </submittedName>
</protein>
<gene>
    <name evidence="1" type="ORF">CSUI_008287</name>
</gene>
<name>A0A2C6KL84_9APIC</name>
<dbReference type="GeneID" id="94431632"/>
<dbReference type="EMBL" id="MIGC01004596">
    <property type="protein sequence ID" value="PHJ17889.1"/>
    <property type="molecule type" value="Genomic_DNA"/>
</dbReference>
<accession>A0A2C6KL84</accession>
<keyword evidence="2" id="KW-1185">Reference proteome</keyword>
<proteinExistence type="predicted"/>
<dbReference type="RefSeq" id="XP_067919603.1">
    <property type="nucleotide sequence ID" value="XM_068068421.1"/>
</dbReference>